<dbReference type="GeneID" id="23564692"/>
<dbReference type="OrthoDB" id="2554947at2759"/>
<proteinExistence type="predicted"/>
<dbReference type="OMA" id="ERHKYRS"/>
<protein>
    <submittedName>
        <fullName evidence="2">Uncharacterized protein</fullName>
    </submittedName>
</protein>
<dbReference type="VEuPathDB" id="FungiDB:UMAG_04537"/>
<sequence length="334" mass="36800">MDDALHELHGLHTVIETNKSTLAKYVVALEYRLDARSHLRGNEETSATAALALSQKRRRIETPAGCFTVTVGCSDGWWSVQIKDSALRTLVSSAVHESTIDSHEPNEDRGKRFTDKVLNAFTRHSIMVGVKKSAPADARSWTSIRLYIDVEQDPIQLRLGRLDETVALARSTNIVLHNIRYASTSTAIHQPLSEDVVSDRTSASDLHQLRRKLEASQQALREERHKYRSLLAAPSAANARAGRRPVVGLDPLPQSRSQSIRTMFSQTPSSPSTSSRSTSKLPSSSSAGAAWPSSDDFSAPSPSQRSMSLINPTRVRRADPSENQGFVDDHLDDL</sequence>
<name>A0A0D1DSY9_MYCMD</name>
<dbReference type="InParanoid" id="A0A0D1DSY9"/>
<feature type="region of interest" description="Disordered" evidence="1">
    <location>
        <begin position="234"/>
        <end position="334"/>
    </location>
</feature>
<dbReference type="EMBL" id="CM003152">
    <property type="protein sequence ID" value="KIS67439.1"/>
    <property type="molecule type" value="Genomic_DNA"/>
</dbReference>
<reference evidence="2 3" key="1">
    <citation type="journal article" date="2006" name="Nature">
        <title>Insights from the genome of the biotrophic fungal plant pathogen Ustilago maydis.</title>
        <authorList>
            <person name="Kamper J."/>
            <person name="Kahmann R."/>
            <person name="Bolker M."/>
            <person name="Ma L.J."/>
            <person name="Brefort T."/>
            <person name="Saville B.J."/>
            <person name="Banuett F."/>
            <person name="Kronstad J.W."/>
            <person name="Gold S.E."/>
            <person name="Muller O."/>
            <person name="Perlin M.H."/>
            <person name="Wosten H.A."/>
            <person name="de Vries R."/>
            <person name="Ruiz-Herrera J."/>
            <person name="Reynaga-Pena C.G."/>
            <person name="Snetselaar K."/>
            <person name="McCann M."/>
            <person name="Perez-Martin J."/>
            <person name="Feldbrugge M."/>
            <person name="Basse C.W."/>
            <person name="Steinberg G."/>
            <person name="Ibeas J.I."/>
            <person name="Holloman W."/>
            <person name="Guzman P."/>
            <person name="Farman M."/>
            <person name="Stajich J.E."/>
            <person name="Sentandreu R."/>
            <person name="Gonzalez-Prieto J.M."/>
            <person name="Kennell J.C."/>
            <person name="Molina L."/>
            <person name="Schirawski J."/>
            <person name="Mendoza-Mendoza A."/>
            <person name="Greilinger D."/>
            <person name="Munch K."/>
            <person name="Rossel N."/>
            <person name="Scherer M."/>
            <person name="Vranes M."/>
            <person name="Ladendorf O."/>
            <person name="Vincon V."/>
            <person name="Fuchs U."/>
            <person name="Sandrock B."/>
            <person name="Meng S."/>
            <person name="Ho E.C."/>
            <person name="Cahill M.J."/>
            <person name="Boyce K.J."/>
            <person name="Klose J."/>
            <person name="Klosterman S.J."/>
            <person name="Deelstra H.J."/>
            <person name="Ortiz-Castellanos L."/>
            <person name="Li W."/>
            <person name="Sanchez-Alonso P."/>
            <person name="Schreier P.H."/>
            <person name="Hauser-Hahn I."/>
            <person name="Vaupel M."/>
            <person name="Koopmann E."/>
            <person name="Friedrich G."/>
            <person name="Voss H."/>
            <person name="Schluter T."/>
            <person name="Margolis J."/>
            <person name="Platt D."/>
            <person name="Swimmer C."/>
            <person name="Gnirke A."/>
            <person name="Chen F."/>
            <person name="Vysotskaia V."/>
            <person name="Mannhaupt G."/>
            <person name="Guldener U."/>
            <person name="Munsterkotter M."/>
            <person name="Haase D."/>
            <person name="Oesterheld M."/>
            <person name="Mewes H.W."/>
            <person name="Mauceli E.W."/>
            <person name="DeCaprio D."/>
            <person name="Wade C.M."/>
            <person name="Butler J."/>
            <person name="Young S."/>
            <person name="Jaffe D.B."/>
            <person name="Calvo S."/>
            <person name="Nusbaum C."/>
            <person name="Galagan J."/>
            <person name="Birren B.W."/>
        </authorList>
    </citation>
    <scope>NUCLEOTIDE SEQUENCE [LARGE SCALE GENOMIC DNA]</scope>
    <source>
        <strain evidence="3">DSM 14603 / FGSC 9021 / UM521</strain>
    </source>
</reference>
<keyword evidence="3" id="KW-1185">Reference proteome</keyword>
<evidence type="ECO:0000313" key="3">
    <source>
        <dbReference type="Proteomes" id="UP000000561"/>
    </source>
</evidence>
<feature type="compositionally biased region" description="Polar residues" evidence="1">
    <location>
        <begin position="254"/>
        <end position="264"/>
    </location>
</feature>
<feature type="compositionally biased region" description="Low complexity" evidence="1">
    <location>
        <begin position="265"/>
        <end position="303"/>
    </location>
</feature>
<organism evidence="2 3">
    <name type="scientific">Mycosarcoma maydis</name>
    <name type="common">Corn smut fungus</name>
    <name type="synonym">Ustilago maydis</name>
    <dbReference type="NCBI Taxonomy" id="5270"/>
    <lineage>
        <taxon>Eukaryota</taxon>
        <taxon>Fungi</taxon>
        <taxon>Dikarya</taxon>
        <taxon>Basidiomycota</taxon>
        <taxon>Ustilaginomycotina</taxon>
        <taxon>Ustilaginomycetes</taxon>
        <taxon>Ustilaginales</taxon>
        <taxon>Ustilaginaceae</taxon>
        <taxon>Mycosarcoma</taxon>
    </lineage>
</organism>
<evidence type="ECO:0000313" key="2">
    <source>
        <dbReference type="EMBL" id="KIS67439.1"/>
    </source>
</evidence>
<evidence type="ECO:0000256" key="1">
    <source>
        <dbReference type="SAM" id="MobiDB-lite"/>
    </source>
</evidence>
<dbReference type="Proteomes" id="UP000000561">
    <property type="component" value="Chromosome 13"/>
</dbReference>
<accession>A0A0D1DSY9</accession>
<gene>
    <name evidence="2" type="ORF">UMAG_04537</name>
</gene>
<dbReference type="eggNOG" id="ENOG502RCRE">
    <property type="taxonomic scope" value="Eukaryota"/>
</dbReference>
<dbReference type="RefSeq" id="XP_011390860.1">
    <property type="nucleotide sequence ID" value="XM_011392558.1"/>
</dbReference>
<dbReference type="AlphaFoldDB" id="A0A0D1DSY9"/>
<dbReference type="KEGG" id="uma:UMAG_04537"/>